<dbReference type="EMBL" id="SNZB01000005">
    <property type="protein sequence ID" value="TDR18321.1"/>
    <property type="molecule type" value="Genomic_DNA"/>
</dbReference>
<name>A0A4V6PXU6_9GAMM</name>
<keyword evidence="19" id="KW-1185">Reference proteome</keyword>
<evidence type="ECO:0000256" key="12">
    <source>
        <dbReference type="PIRSR" id="PIRSR000445-3"/>
    </source>
</evidence>
<gene>
    <name evidence="9" type="primary">hemA</name>
    <name evidence="18" type="ORF">C8D91_2237</name>
</gene>
<organism evidence="18 19">
    <name type="scientific">Marinicella litoralis</name>
    <dbReference type="NCBI Taxonomy" id="644220"/>
    <lineage>
        <taxon>Bacteria</taxon>
        <taxon>Pseudomonadati</taxon>
        <taxon>Pseudomonadota</taxon>
        <taxon>Gammaproteobacteria</taxon>
        <taxon>Lysobacterales</taxon>
        <taxon>Marinicellaceae</taxon>
        <taxon>Marinicella</taxon>
    </lineage>
</organism>
<dbReference type="Pfam" id="PF00745">
    <property type="entry name" value="GlutR_dimer"/>
    <property type="match status" value="1"/>
</dbReference>
<feature type="binding site" evidence="9 12">
    <location>
        <begin position="182"/>
        <end position="187"/>
    </location>
    <ligand>
        <name>NADP(+)</name>
        <dbReference type="ChEBI" id="CHEBI:58349"/>
    </ligand>
</feature>
<feature type="binding site" evidence="9 11">
    <location>
        <begin position="108"/>
        <end position="110"/>
    </location>
    <ligand>
        <name>substrate</name>
    </ligand>
</feature>
<dbReference type="FunFam" id="3.40.50.720:FF:000031">
    <property type="entry name" value="Glutamyl-tRNA reductase"/>
    <property type="match status" value="1"/>
</dbReference>
<dbReference type="UniPathway" id="UPA00251">
    <property type="reaction ID" value="UER00316"/>
</dbReference>
<keyword evidence="6 9" id="KW-0627">Porphyrin biosynthesis</keyword>
<dbReference type="PANTHER" id="PTHR43013">
    <property type="entry name" value="GLUTAMYL-TRNA REDUCTASE"/>
    <property type="match status" value="1"/>
</dbReference>
<dbReference type="CDD" id="cd05213">
    <property type="entry name" value="NAD_bind_Glutamyl_tRNA_reduct"/>
    <property type="match status" value="1"/>
</dbReference>
<evidence type="ECO:0000256" key="2">
    <source>
        <dbReference type="ARBA" id="ARBA00005916"/>
    </source>
</evidence>
<proteinExistence type="inferred from homology"/>
<dbReference type="RefSeq" id="WP_099019668.1">
    <property type="nucleotide sequence ID" value="NZ_NIHB01000003.1"/>
</dbReference>
<feature type="binding site" evidence="9 11">
    <location>
        <position position="114"/>
    </location>
    <ligand>
        <name>substrate</name>
    </ligand>
</feature>
<dbReference type="InterPro" id="IPR000343">
    <property type="entry name" value="4pyrrol_synth_GluRdtase"/>
</dbReference>
<dbReference type="HAMAP" id="MF_00087">
    <property type="entry name" value="Glu_tRNA_reductase"/>
    <property type="match status" value="1"/>
</dbReference>
<dbReference type="Proteomes" id="UP000295724">
    <property type="component" value="Unassembled WGS sequence"/>
</dbReference>
<evidence type="ECO:0000256" key="3">
    <source>
        <dbReference type="ARBA" id="ARBA00012970"/>
    </source>
</evidence>
<feature type="domain" description="Tetrapyrrole biosynthesis glutamyl-tRNA reductase dimerisation" evidence="15">
    <location>
        <begin position="313"/>
        <end position="409"/>
    </location>
</feature>
<comment type="caution">
    <text evidence="18">The sequence shown here is derived from an EMBL/GenBank/DDBJ whole genome shotgun (WGS) entry which is preliminary data.</text>
</comment>
<dbReference type="PIRSF" id="PIRSF000445">
    <property type="entry name" value="4pyrrol_synth_GluRdtase"/>
    <property type="match status" value="1"/>
</dbReference>
<feature type="domain" description="Quinate/shikimate 5-dehydrogenase/glutamyl-tRNA reductase" evidence="16">
    <location>
        <begin position="165"/>
        <end position="299"/>
    </location>
</feature>
<dbReference type="NCBIfam" id="TIGR01035">
    <property type="entry name" value="hemA"/>
    <property type="match status" value="1"/>
</dbReference>
<evidence type="ECO:0000259" key="17">
    <source>
        <dbReference type="Pfam" id="PF05201"/>
    </source>
</evidence>
<dbReference type="OrthoDB" id="110209at2"/>
<comment type="function">
    <text evidence="9">Catalyzes the NADPH-dependent reduction of glutamyl-tRNA(Glu) to glutamate 1-semialdehyde (GSA).</text>
</comment>
<dbReference type="AlphaFoldDB" id="A0A4V6PXU6"/>
<feature type="active site" description="Nucleophile" evidence="9 10">
    <location>
        <position position="50"/>
    </location>
</feature>
<dbReference type="InterPro" id="IPR036343">
    <property type="entry name" value="GluRdtase_N_sf"/>
</dbReference>
<dbReference type="PROSITE" id="PS00747">
    <property type="entry name" value="GLUTR"/>
    <property type="match status" value="1"/>
</dbReference>
<dbReference type="InterPro" id="IPR006151">
    <property type="entry name" value="Shikm_DH/Glu-tRNA_Rdtase"/>
</dbReference>
<dbReference type="SUPFAM" id="SSF51735">
    <property type="entry name" value="NAD(P)-binding Rossmann-fold domains"/>
    <property type="match status" value="1"/>
</dbReference>
<feature type="site" description="Important for activity" evidence="9 13">
    <location>
        <position position="93"/>
    </location>
</feature>
<reference evidence="18 19" key="1">
    <citation type="submission" date="2019-03" db="EMBL/GenBank/DDBJ databases">
        <title>Genomic Encyclopedia of Type Strains, Phase IV (KMG-IV): sequencing the most valuable type-strain genomes for metagenomic binning, comparative biology and taxonomic classification.</title>
        <authorList>
            <person name="Goeker M."/>
        </authorList>
    </citation>
    <scope>NUCLEOTIDE SEQUENCE [LARGE SCALE GENOMIC DNA]</scope>
    <source>
        <strain evidence="18 19">DSM 25488</strain>
    </source>
</reference>
<sequence>MAICLLGINHKTADINIREKFTVAESDYQKHNELLLKHPAIDSAVVLSTCNRTEYYLSTPSIEFLKKHLIKIFEFDFKAKFVYLKSGHDCAVHLFSVAAGVDSLVIGETQIQGQVKRSFDEAKRCGVNSEINKLFQMAFKTAKMVRSETEIGRNPVSVAHCAVQLGRQIFGSLDQQKVLIIGAGETAELLVRYLINHHAGNMTICNRTHLNAQKLAAHFNAKTLSFESLESTFHEFDLIFTATASPRPIVSFNTAARALQLRKYKPIVMIDLSVPRDIEEDVKSLDDVFLYTVDDLQTVITKNMQRRESTIDEAGRIIHAEAELFGQWLQTKKHHDLLKQYQLKIENIKDTVVAKHMSKDLPDDQANKLTTIAHQVSKKMSHHQMIGMKKIIESGNEDHIKLIAQLFDLEINDDA</sequence>
<evidence type="ECO:0000313" key="19">
    <source>
        <dbReference type="Proteomes" id="UP000295724"/>
    </source>
</evidence>
<dbReference type="InterPro" id="IPR015896">
    <property type="entry name" value="4pyrrol_synth_GluRdtase_dimer"/>
</dbReference>
<dbReference type="Pfam" id="PF05201">
    <property type="entry name" value="GlutR_N"/>
    <property type="match status" value="1"/>
</dbReference>
<keyword evidence="5 9" id="KW-0560">Oxidoreductase</keyword>
<evidence type="ECO:0000256" key="6">
    <source>
        <dbReference type="ARBA" id="ARBA00023244"/>
    </source>
</evidence>
<dbReference type="Gene3D" id="3.40.50.720">
    <property type="entry name" value="NAD(P)-binding Rossmann-like Domain"/>
    <property type="match status" value="1"/>
</dbReference>
<evidence type="ECO:0000259" key="16">
    <source>
        <dbReference type="Pfam" id="PF01488"/>
    </source>
</evidence>
<evidence type="ECO:0000256" key="10">
    <source>
        <dbReference type="PIRSR" id="PIRSR000445-1"/>
    </source>
</evidence>
<dbReference type="GO" id="GO:0050661">
    <property type="term" value="F:NADP binding"/>
    <property type="evidence" value="ECO:0007669"/>
    <property type="project" value="InterPro"/>
</dbReference>
<dbReference type="Pfam" id="PF01488">
    <property type="entry name" value="Shikimate_DH"/>
    <property type="match status" value="1"/>
</dbReference>
<dbReference type="EC" id="1.2.1.70" evidence="3 9"/>
<evidence type="ECO:0000313" key="18">
    <source>
        <dbReference type="EMBL" id="TDR18321.1"/>
    </source>
</evidence>
<evidence type="ECO:0000256" key="9">
    <source>
        <dbReference type="HAMAP-Rule" id="MF_00087"/>
    </source>
</evidence>
<evidence type="ECO:0000256" key="7">
    <source>
        <dbReference type="ARBA" id="ARBA00047464"/>
    </source>
</evidence>
<accession>A0A4V6PXU6</accession>
<evidence type="ECO:0000259" key="15">
    <source>
        <dbReference type="Pfam" id="PF00745"/>
    </source>
</evidence>
<feature type="binding site" evidence="9 11">
    <location>
        <position position="103"/>
    </location>
    <ligand>
        <name>substrate</name>
    </ligand>
</feature>
<evidence type="ECO:0000256" key="8">
    <source>
        <dbReference type="ARBA" id="ARBA00068659"/>
    </source>
</evidence>
<comment type="similarity">
    <text evidence="2 9 14">Belongs to the glutamyl-tRNA reductase family.</text>
</comment>
<dbReference type="InterPro" id="IPR018214">
    <property type="entry name" value="GluRdtase_CS"/>
</dbReference>
<comment type="subunit">
    <text evidence="9">Homodimer.</text>
</comment>
<evidence type="ECO:0000256" key="11">
    <source>
        <dbReference type="PIRSR" id="PIRSR000445-2"/>
    </source>
</evidence>
<dbReference type="GO" id="GO:0019353">
    <property type="term" value="P:protoporphyrinogen IX biosynthetic process from glutamate"/>
    <property type="evidence" value="ECO:0007669"/>
    <property type="project" value="TreeGrafter"/>
</dbReference>
<dbReference type="FunFam" id="3.30.460.30:FF:000001">
    <property type="entry name" value="Glutamyl-tRNA reductase"/>
    <property type="match status" value="1"/>
</dbReference>
<protein>
    <recommendedName>
        <fullName evidence="8 9">Glutamyl-tRNA reductase</fullName>
        <shortName evidence="9">GluTR</shortName>
        <ecNumber evidence="3 9">1.2.1.70</ecNumber>
    </recommendedName>
</protein>
<evidence type="ECO:0000256" key="1">
    <source>
        <dbReference type="ARBA" id="ARBA00005059"/>
    </source>
</evidence>
<evidence type="ECO:0000256" key="5">
    <source>
        <dbReference type="ARBA" id="ARBA00023002"/>
    </source>
</evidence>
<feature type="binding site" evidence="9 11">
    <location>
        <begin position="49"/>
        <end position="52"/>
    </location>
    <ligand>
        <name>substrate</name>
    </ligand>
</feature>
<dbReference type="PANTHER" id="PTHR43013:SF1">
    <property type="entry name" value="GLUTAMYL-TRNA REDUCTASE"/>
    <property type="match status" value="1"/>
</dbReference>
<comment type="pathway">
    <text evidence="1 9 14">Porphyrin-containing compound metabolism; protoporphyrin-IX biosynthesis; 5-aminolevulinate from L-glutamyl-tRNA(Glu): step 1/2.</text>
</comment>
<dbReference type="SUPFAM" id="SSF69742">
    <property type="entry name" value="Glutamyl tRNA-reductase catalytic, N-terminal domain"/>
    <property type="match status" value="1"/>
</dbReference>
<dbReference type="Gene3D" id="3.30.460.30">
    <property type="entry name" value="Glutamyl-tRNA reductase, N-terminal domain"/>
    <property type="match status" value="1"/>
</dbReference>
<dbReference type="InterPro" id="IPR036453">
    <property type="entry name" value="GluRdtase_dimer_dom_sf"/>
</dbReference>
<dbReference type="SUPFAM" id="SSF69075">
    <property type="entry name" value="Glutamyl tRNA-reductase dimerization domain"/>
    <property type="match status" value="1"/>
</dbReference>
<evidence type="ECO:0000256" key="4">
    <source>
        <dbReference type="ARBA" id="ARBA00022857"/>
    </source>
</evidence>
<comment type="miscellaneous">
    <text evidence="9">During catalysis, the active site Cys acts as a nucleophile attacking the alpha-carbonyl group of tRNA-bound glutamate with the formation of a thioester intermediate between enzyme and glutamate, and the concomitant release of tRNA(Glu). The thioester intermediate is finally reduced by direct hydride transfer from NADPH, to form the product GSA.</text>
</comment>
<comment type="catalytic activity">
    <reaction evidence="7 9 14">
        <text>(S)-4-amino-5-oxopentanoate + tRNA(Glu) + NADP(+) = L-glutamyl-tRNA(Glu) + NADPH + H(+)</text>
        <dbReference type="Rhea" id="RHEA:12344"/>
        <dbReference type="Rhea" id="RHEA-COMP:9663"/>
        <dbReference type="Rhea" id="RHEA-COMP:9680"/>
        <dbReference type="ChEBI" id="CHEBI:15378"/>
        <dbReference type="ChEBI" id="CHEBI:57501"/>
        <dbReference type="ChEBI" id="CHEBI:57783"/>
        <dbReference type="ChEBI" id="CHEBI:58349"/>
        <dbReference type="ChEBI" id="CHEBI:78442"/>
        <dbReference type="ChEBI" id="CHEBI:78520"/>
        <dbReference type="EC" id="1.2.1.70"/>
    </reaction>
</comment>
<dbReference type="GO" id="GO:0008883">
    <property type="term" value="F:glutamyl-tRNA reductase activity"/>
    <property type="evidence" value="ECO:0007669"/>
    <property type="project" value="UniProtKB-UniRule"/>
</dbReference>
<comment type="domain">
    <text evidence="9">Possesses an unusual extended V-shaped dimeric structure with each monomer consisting of three distinct domains arranged along a curved 'spinal' alpha-helix. The N-terminal catalytic domain specifically recognizes the glutamate moiety of the substrate. The second domain is the NADPH-binding domain, and the third C-terminal domain is responsible for dimerization.</text>
</comment>
<feature type="domain" description="Glutamyl-tRNA reductase N-terminal" evidence="17">
    <location>
        <begin position="6"/>
        <end position="149"/>
    </location>
</feature>
<dbReference type="InterPro" id="IPR015895">
    <property type="entry name" value="4pyrrol_synth_GluRdtase_N"/>
</dbReference>
<evidence type="ECO:0000256" key="13">
    <source>
        <dbReference type="PIRSR" id="PIRSR000445-4"/>
    </source>
</evidence>
<keyword evidence="4 9" id="KW-0521">NADP</keyword>
<dbReference type="InterPro" id="IPR036291">
    <property type="entry name" value="NAD(P)-bd_dom_sf"/>
</dbReference>
<evidence type="ECO:0000256" key="14">
    <source>
        <dbReference type="RuleBase" id="RU000584"/>
    </source>
</evidence>